<dbReference type="AlphaFoldDB" id="A0A5C5Z7E7"/>
<feature type="region of interest" description="Disordered" evidence="1">
    <location>
        <begin position="190"/>
        <end position="244"/>
    </location>
</feature>
<feature type="region of interest" description="Disordered" evidence="1">
    <location>
        <begin position="41"/>
        <end position="139"/>
    </location>
</feature>
<reference evidence="2 3" key="1">
    <citation type="submission" date="2019-02" db="EMBL/GenBank/DDBJ databases">
        <title>Deep-cultivation of Planctomycetes and their phenomic and genomic characterization uncovers novel biology.</title>
        <authorList>
            <person name="Wiegand S."/>
            <person name="Jogler M."/>
            <person name="Boedeker C."/>
            <person name="Pinto D."/>
            <person name="Vollmers J."/>
            <person name="Rivas-Marin E."/>
            <person name="Kohn T."/>
            <person name="Peeters S.H."/>
            <person name="Heuer A."/>
            <person name="Rast P."/>
            <person name="Oberbeckmann S."/>
            <person name="Bunk B."/>
            <person name="Jeske O."/>
            <person name="Meyerdierks A."/>
            <person name="Storesund J.E."/>
            <person name="Kallscheuer N."/>
            <person name="Luecker S."/>
            <person name="Lage O.M."/>
            <person name="Pohl T."/>
            <person name="Merkel B.J."/>
            <person name="Hornburger P."/>
            <person name="Mueller R.-W."/>
            <person name="Bruemmer F."/>
            <person name="Labrenz M."/>
            <person name="Spormann A.M."/>
            <person name="Op Den Camp H."/>
            <person name="Overmann J."/>
            <person name="Amann R."/>
            <person name="Jetten M.S.M."/>
            <person name="Mascher T."/>
            <person name="Medema M.H."/>
            <person name="Devos D.P."/>
            <person name="Kaster A.-K."/>
            <person name="Ovreas L."/>
            <person name="Rohde M."/>
            <person name="Galperin M.Y."/>
            <person name="Jogler C."/>
        </authorList>
    </citation>
    <scope>NUCLEOTIDE SEQUENCE [LARGE SCALE GENOMIC DNA]</scope>
    <source>
        <strain evidence="2 3">CA13</strain>
    </source>
</reference>
<sequence>MLSRPSRWISFTISFALTFVVIGAFGCRSARQPGKLFQVTQHDSAEISDEGETPRQRLASAKPRAGSVFGNGEVVRQQEDAESAGTRQVSHTEETDKPGRTIRSPGSQNSPLVRNQKRTTTRKPIENANTKTNASEKMSDDELVDAFAGTSSEVKEQALRQLVAVLSRNAETTDQPSPLGEAITKSLKDQHNLPPAKNEPASEPVNRLATPAAESQTKVASTTDSKNKNADVFAEETPKPVSRSSLEEIVVETFSDREPEIAAVKTVSATQSPAAPPMVKNAAMQSASDLALSINAGTESLSDRMLYQTLLKRVSKAVEGETEAERARRLITARHLMVLAGNPDAAVEGIEGMTDKEQEYLRHQLLGLWTMVDPDGHPVQSRRFSSALPQLREATKYLAAATDSLDVRSLAFCTEIMAYGQVKRFESKRFKPSQQVILYCEVENFVAKKVDDGFQTHLQGSYDILNSDNQKVASQLLPADQQVSANYLRDYFIAYQMHLPQDLDPGAYRLQLTMEDVEGKKYGQATISFEIGN</sequence>
<gene>
    <name evidence="2" type="ORF">CA13_46410</name>
</gene>
<feature type="compositionally biased region" description="Polar residues" evidence="1">
    <location>
        <begin position="213"/>
        <end position="224"/>
    </location>
</feature>
<evidence type="ECO:0000313" key="2">
    <source>
        <dbReference type="EMBL" id="TWT83178.1"/>
    </source>
</evidence>
<organism evidence="2 3">
    <name type="scientific">Novipirellula herctigrandis</name>
    <dbReference type="NCBI Taxonomy" id="2527986"/>
    <lineage>
        <taxon>Bacteria</taxon>
        <taxon>Pseudomonadati</taxon>
        <taxon>Planctomycetota</taxon>
        <taxon>Planctomycetia</taxon>
        <taxon>Pirellulales</taxon>
        <taxon>Pirellulaceae</taxon>
        <taxon>Novipirellula</taxon>
    </lineage>
</organism>
<dbReference type="EMBL" id="SJPJ01000001">
    <property type="protein sequence ID" value="TWT83178.1"/>
    <property type="molecule type" value="Genomic_DNA"/>
</dbReference>
<name>A0A5C5Z7E7_9BACT</name>
<feature type="compositionally biased region" description="Polar residues" evidence="1">
    <location>
        <begin position="104"/>
        <end position="113"/>
    </location>
</feature>
<evidence type="ECO:0000313" key="3">
    <source>
        <dbReference type="Proteomes" id="UP000315010"/>
    </source>
</evidence>
<dbReference type="Proteomes" id="UP000315010">
    <property type="component" value="Unassembled WGS sequence"/>
</dbReference>
<proteinExistence type="predicted"/>
<accession>A0A5C5Z7E7</accession>
<dbReference type="PROSITE" id="PS51257">
    <property type="entry name" value="PROKAR_LIPOPROTEIN"/>
    <property type="match status" value="1"/>
</dbReference>
<keyword evidence="3" id="KW-1185">Reference proteome</keyword>
<feature type="compositionally biased region" description="Basic and acidic residues" evidence="1">
    <location>
        <begin position="90"/>
        <end position="99"/>
    </location>
</feature>
<comment type="caution">
    <text evidence="2">The sequence shown here is derived from an EMBL/GenBank/DDBJ whole genome shotgun (WGS) entry which is preliminary data.</text>
</comment>
<feature type="compositionally biased region" description="Polar residues" evidence="1">
    <location>
        <begin position="127"/>
        <end position="136"/>
    </location>
</feature>
<protein>
    <submittedName>
        <fullName evidence="2">Uncharacterized protein</fullName>
    </submittedName>
</protein>
<evidence type="ECO:0000256" key="1">
    <source>
        <dbReference type="SAM" id="MobiDB-lite"/>
    </source>
</evidence>